<dbReference type="RefSeq" id="WP_231002466.1">
    <property type="nucleotide sequence ID" value="NZ_JAJNEC010000003.1"/>
</dbReference>
<dbReference type="Gene3D" id="3.90.950.20">
    <property type="entry name" value="CinA-like"/>
    <property type="match status" value="1"/>
</dbReference>
<proteinExistence type="predicted"/>
<sequence>MMNQYLMECGKRLREQKLTIAFAESATAGRLTAEFALLPDAGNFLKGGFVCYDASLKEQVLKVSPQLVATYTPESEEVTEAITRGLIPLIPADLHVGITGLTAPGGSETPEKPVGTMFVYGIKTGTRIFSERMEFTGSPEAIILQTISYTAKRILDEIMPGHACISQGISAGY</sequence>
<dbReference type="NCBIfam" id="TIGR00199">
    <property type="entry name" value="PncC_domain"/>
    <property type="match status" value="1"/>
</dbReference>
<name>A0ABS8PKN2_9BACT</name>
<dbReference type="EMBL" id="JAJNEC010000003">
    <property type="protein sequence ID" value="MCD2421561.1"/>
    <property type="molecule type" value="Genomic_DNA"/>
</dbReference>
<dbReference type="SUPFAM" id="SSF142433">
    <property type="entry name" value="CinA-like"/>
    <property type="match status" value="1"/>
</dbReference>
<dbReference type="InterPro" id="IPR036653">
    <property type="entry name" value="CinA-like_C"/>
</dbReference>
<evidence type="ECO:0000259" key="1">
    <source>
        <dbReference type="Pfam" id="PF02464"/>
    </source>
</evidence>
<evidence type="ECO:0000313" key="3">
    <source>
        <dbReference type="Proteomes" id="UP001199816"/>
    </source>
</evidence>
<dbReference type="InterPro" id="IPR008136">
    <property type="entry name" value="CinA_C"/>
</dbReference>
<comment type="caution">
    <text evidence="2">The sequence shown here is derived from an EMBL/GenBank/DDBJ whole genome shotgun (WGS) entry which is preliminary data.</text>
</comment>
<organism evidence="2 3">
    <name type="scientific">Niabella pedocola</name>
    <dbReference type="NCBI Taxonomy" id="1752077"/>
    <lineage>
        <taxon>Bacteria</taxon>
        <taxon>Pseudomonadati</taxon>
        <taxon>Bacteroidota</taxon>
        <taxon>Chitinophagia</taxon>
        <taxon>Chitinophagales</taxon>
        <taxon>Chitinophagaceae</taxon>
        <taxon>Niabella</taxon>
    </lineage>
</organism>
<accession>A0ABS8PKN2</accession>
<gene>
    <name evidence="2" type="ORF">LQ567_02230</name>
</gene>
<dbReference type="Pfam" id="PF02464">
    <property type="entry name" value="CinA"/>
    <property type="match status" value="1"/>
</dbReference>
<protein>
    <submittedName>
        <fullName evidence="2">CinA family protein</fullName>
    </submittedName>
</protein>
<keyword evidence="3" id="KW-1185">Reference proteome</keyword>
<evidence type="ECO:0000313" key="2">
    <source>
        <dbReference type="EMBL" id="MCD2421561.1"/>
    </source>
</evidence>
<dbReference type="Proteomes" id="UP001199816">
    <property type="component" value="Unassembled WGS sequence"/>
</dbReference>
<reference evidence="2 3" key="1">
    <citation type="submission" date="2021-11" db="EMBL/GenBank/DDBJ databases">
        <title>Genomic of Niabella pedocola.</title>
        <authorList>
            <person name="Wu T."/>
        </authorList>
    </citation>
    <scope>NUCLEOTIDE SEQUENCE [LARGE SCALE GENOMIC DNA]</scope>
    <source>
        <strain evidence="2 3">JCM 31011</strain>
    </source>
</reference>
<feature type="domain" description="CinA C-terminal" evidence="1">
    <location>
        <begin position="8"/>
        <end position="155"/>
    </location>
</feature>